<keyword evidence="2" id="KW-0732">Signal</keyword>
<reference evidence="3 4" key="1">
    <citation type="submission" date="2020-02" db="EMBL/GenBank/DDBJ databases">
        <title>Genome sequencing for Kineobactrum sp. M2.</title>
        <authorList>
            <person name="Park S.-J."/>
        </authorList>
    </citation>
    <scope>NUCLEOTIDE SEQUENCE [LARGE SCALE GENOMIC DNA]</scope>
    <source>
        <strain evidence="3 4">M2</strain>
    </source>
</reference>
<gene>
    <name evidence="3" type="ORF">G3T16_19235</name>
</gene>
<evidence type="ECO:0008006" key="5">
    <source>
        <dbReference type="Google" id="ProtNLM"/>
    </source>
</evidence>
<keyword evidence="4" id="KW-1185">Reference proteome</keyword>
<evidence type="ECO:0000313" key="3">
    <source>
        <dbReference type="EMBL" id="QIB67222.1"/>
    </source>
</evidence>
<sequence>MIKYSSFLLLCLLTACAGVPAPESEHRQDACDRVGVRWTPAWRSFTNRVEALSPLQRVDVYAAVLARHVESPSDLTRLQLAYLQVRMDSTDPSLHYARSLLQLVDPDGEFAPLADALRREIALLATMATEREYCEQQQVEITVRHQEIQQLKKQLAAAHEQLNKSQQKLESLKDIESDMAPDSRDGEMP</sequence>
<feature type="chain" id="PRO_5025479928" description="Permease" evidence="2">
    <location>
        <begin position="18"/>
        <end position="189"/>
    </location>
</feature>
<protein>
    <recommendedName>
        <fullName evidence="5">Permease</fullName>
    </recommendedName>
</protein>
<dbReference type="EMBL" id="CP048711">
    <property type="protein sequence ID" value="QIB67222.1"/>
    <property type="molecule type" value="Genomic_DNA"/>
</dbReference>
<dbReference type="AlphaFoldDB" id="A0A6C0U4Y6"/>
<dbReference type="KEGG" id="kim:G3T16_19235"/>
<organism evidence="3 4">
    <name type="scientific">Kineobactrum salinum</name>
    <dbReference type="NCBI Taxonomy" id="2708301"/>
    <lineage>
        <taxon>Bacteria</taxon>
        <taxon>Pseudomonadati</taxon>
        <taxon>Pseudomonadota</taxon>
        <taxon>Gammaproteobacteria</taxon>
        <taxon>Cellvibrionales</taxon>
        <taxon>Halieaceae</taxon>
        <taxon>Kineobactrum</taxon>
    </lineage>
</organism>
<feature type="region of interest" description="Disordered" evidence="1">
    <location>
        <begin position="162"/>
        <end position="189"/>
    </location>
</feature>
<feature type="compositionally biased region" description="Basic and acidic residues" evidence="1">
    <location>
        <begin position="170"/>
        <end position="189"/>
    </location>
</feature>
<dbReference type="RefSeq" id="WP_163496649.1">
    <property type="nucleotide sequence ID" value="NZ_CP048711.1"/>
</dbReference>
<evidence type="ECO:0000256" key="1">
    <source>
        <dbReference type="SAM" id="MobiDB-lite"/>
    </source>
</evidence>
<name>A0A6C0U4Y6_9GAMM</name>
<feature type="signal peptide" evidence="2">
    <location>
        <begin position="1"/>
        <end position="17"/>
    </location>
</feature>
<evidence type="ECO:0000256" key="2">
    <source>
        <dbReference type="SAM" id="SignalP"/>
    </source>
</evidence>
<dbReference type="Proteomes" id="UP000477680">
    <property type="component" value="Chromosome"/>
</dbReference>
<dbReference type="PROSITE" id="PS51257">
    <property type="entry name" value="PROKAR_LIPOPROTEIN"/>
    <property type="match status" value="1"/>
</dbReference>
<proteinExistence type="predicted"/>
<accession>A0A6C0U4Y6</accession>
<evidence type="ECO:0000313" key="4">
    <source>
        <dbReference type="Proteomes" id="UP000477680"/>
    </source>
</evidence>